<organism evidence="1 2">
    <name type="scientific">Funneliformis caledonium</name>
    <dbReference type="NCBI Taxonomy" id="1117310"/>
    <lineage>
        <taxon>Eukaryota</taxon>
        <taxon>Fungi</taxon>
        <taxon>Fungi incertae sedis</taxon>
        <taxon>Mucoromycota</taxon>
        <taxon>Glomeromycotina</taxon>
        <taxon>Glomeromycetes</taxon>
        <taxon>Glomerales</taxon>
        <taxon>Glomeraceae</taxon>
        <taxon>Funneliformis</taxon>
    </lineage>
</organism>
<dbReference type="OrthoDB" id="2436145at2759"/>
<gene>
    <name evidence="1" type="ORF">FCALED_LOCUS2670</name>
</gene>
<proteinExistence type="predicted"/>
<keyword evidence="2" id="KW-1185">Reference proteome</keyword>
<dbReference type="AlphaFoldDB" id="A0A9N8WA22"/>
<name>A0A9N8WA22_9GLOM</name>
<reference evidence="1" key="1">
    <citation type="submission" date="2021-06" db="EMBL/GenBank/DDBJ databases">
        <authorList>
            <person name="Kallberg Y."/>
            <person name="Tangrot J."/>
            <person name="Rosling A."/>
        </authorList>
    </citation>
    <scope>NUCLEOTIDE SEQUENCE</scope>
    <source>
        <strain evidence="1">UK204</strain>
    </source>
</reference>
<dbReference type="EMBL" id="CAJVPQ010000423">
    <property type="protein sequence ID" value="CAG8480208.1"/>
    <property type="molecule type" value="Genomic_DNA"/>
</dbReference>
<protein>
    <submittedName>
        <fullName evidence="1">728_t:CDS:1</fullName>
    </submittedName>
</protein>
<evidence type="ECO:0000313" key="2">
    <source>
        <dbReference type="Proteomes" id="UP000789570"/>
    </source>
</evidence>
<dbReference type="Proteomes" id="UP000789570">
    <property type="component" value="Unassembled WGS sequence"/>
</dbReference>
<sequence>MKLLEYFNDPKDCTPKFWNQLVRIGRADTFKDKQIFSGLSKNVSDIYKIHNQVLELATHFKIHILSIEADNTSVEIKAQKYIIQANTETKLEFNDELYNI</sequence>
<evidence type="ECO:0000313" key="1">
    <source>
        <dbReference type="EMBL" id="CAG8480208.1"/>
    </source>
</evidence>
<comment type="caution">
    <text evidence="1">The sequence shown here is derived from an EMBL/GenBank/DDBJ whole genome shotgun (WGS) entry which is preliminary data.</text>
</comment>
<accession>A0A9N8WA22</accession>